<dbReference type="AlphaFoldDB" id="A0A9C6WUM3"/>
<evidence type="ECO:0000313" key="4">
    <source>
        <dbReference type="RefSeq" id="XP_052121682.1"/>
    </source>
</evidence>
<keyword evidence="2" id="KW-1185">Reference proteome</keyword>
<evidence type="ECO:0000256" key="1">
    <source>
        <dbReference type="SAM" id="MobiDB-lite"/>
    </source>
</evidence>
<feature type="region of interest" description="Disordered" evidence="1">
    <location>
        <begin position="241"/>
        <end position="261"/>
    </location>
</feature>
<dbReference type="RefSeq" id="XP_052121681.1">
    <property type="nucleotide sequence ID" value="XM_052265721.1"/>
</dbReference>
<proteinExistence type="predicted"/>
<evidence type="ECO:0000313" key="2">
    <source>
        <dbReference type="Proteomes" id="UP000504606"/>
    </source>
</evidence>
<gene>
    <name evidence="3 4" type="primary">LOC113202178</name>
</gene>
<dbReference type="GeneID" id="113202178"/>
<dbReference type="PANTHER" id="PTHR37159:SF1">
    <property type="entry name" value="GH11867P"/>
    <property type="match status" value="1"/>
</dbReference>
<dbReference type="RefSeq" id="XP_052121682.1">
    <property type="nucleotide sequence ID" value="XM_052265722.1"/>
</dbReference>
<reference evidence="3 4" key="1">
    <citation type="submission" date="2025-04" db="UniProtKB">
        <authorList>
            <consortium name="RefSeq"/>
        </authorList>
    </citation>
    <scope>IDENTIFICATION</scope>
    <source>
        <tissue evidence="3 4">Whole organism</tissue>
    </source>
</reference>
<name>A0A9C6WUM3_FRAOC</name>
<organism evidence="2 3">
    <name type="scientific">Frankliniella occidentalis</name>
    <name type="common">Western flower thrips</name>
    <name type="synonym">Euthrips occidentalis</name>
    <dbReference type="NCBI Taxonomy" id="133901"/>
    <lineage>
        <taxon>Eukaryota</taxon>
        <taxon>Metazoa</taxon>
        <taxon>Ecdysozoa</taxon>
        <taxon>Arthropoda</taxon>
        <taxon>Hexapoda</taxon>
        <taxon>Insecta</taxon>
        <taxon>Pterygota</taxon>
        <taxon>Neoptera</taxon>
        <taxon>Paraneoptera</taxon>
        <taxon>Thysanoptera</taxon>
        <taxon>Terebrantia</taxon>
        <taxon>Thripoidea</taxon>
        <taxon>Thripidae</taxon>
        <taxon>Frankliniella</taxon>
    </lineage>
</organism>
<dbReference type="KEGG" id="foc:113202178"/>
<dbReference type="PANTHER" id="PTHR37159">
    <property type="entry name" value="GH11867P"/>
    <property type="match status" value="1"/>
</dbReference>
<dbReference type="OrthoDB" id="6361347at2759"/>
<dbReference type="Proteomes" id="UP000504606">
    <property type="component" value="Unplaced"/>
</dbReference>
<evidence type="ECO:0000313" key="3">
    <source>
        <dbReference type="RefSeq" id="XP_052121681.1"/>
    </source>
</evidence>
<feature type="compositionally biased region" description="Basic residues" evidence="1">
    <location>
        <begin position="243"/>
        <end position="253"/>
    </location>
</feature>
<accession>A0A9C6WUM3</accession>
<sequence>MDMAERPQEGVRNRTRLGGDFSGCPISAAVRRDLGRRVSAACPGEDTDGIGEKHRGPPRGVWMSQYDMSLTQWAFIGPVLQFPEQYGIGNATREELDGFVHLWEVFGYALGIDDRFNFCQGGLEATLRRARETLSTIVLPGLRGAQPPWEYMTRCMADGLGYLLPGIGFESQLATLLAVTLDSPTPALDARLGRAQREAVAGYRGIMRDLRQDRDGALWWPFRTYFKQFFTVLRSVNEEEVKRIRHRPPHHSRGCSPELQP</sequence>
<protein>
    <submittedName>
        <fullName evidence="3 4">Uncharacterized protein LOC113202178</fullName>
    </submittedName>
</protein>